<evidence type="ECO:0000256" key="3">
    <source>
        <dbReference type="ARBA" id="ARBA00022475"/>
    </source>
</evidence>
<dbReference type="PANTHER" id="PTHR23517:SF3">
    <property type="entry name" value="INTEGRAL MEMBRANE TRANSPORT PROTEIN"/>
    <property type="match status" value="1"/>
</dbReference>
<protein>
    <submittedName>
        <fullName evidence="10">MFS transporter</fullName>
    </submittedName>
</protein>
<reference evidence="10" key="1">
    <citation type="submission" date="2022-10" db="EMBL/GenBank/DDBJ databases">
        <title>The complete genomes of actinobacterial strains from the NBC collection.</title>
        <authorList>
            <person name="Joergensen T.S."/>
            <person name="Alvarez Arevalo M."/>
            <person name="Sterndorff E.B."/>
            <person name="Faurdal D."/>
            <person name="Vuksanovic O."/>
            <person name="Mourched A.-S."/>
            <person name="Charusanti P."/>
            <person name="Shaw S."/>
            <person name="Blin K."/>
            <person name="Weber T."/>
        </authorList>
    </citation>
    <scope>NUCLEOTIDE SEQUENCE</scope>
    <source>
        <strain evidence="10">NBC_00222</strain>
    </source>
</reference>
<feature type="transmembrane region" description="Helical" evidence="8">
    <location>
        <begin position="28"/>
        <end position="49"/>
    </location>
</feature>
<feature type="transmembrane region" description="Helical" evidence="8">
    <location>
        <begin position="115"/>
        <end position="134"/>
    </location>
</feature>
<organism evidence="10 11">
    <name type="scientific">Kitasatospora purpeofusca</name>
    <dbReference type="NCBI Taxonomy" id="67352"/>
    <lineage>
        <taxon>Bacteria</taxon>
        <taxon>Bacillati</taxon>
        <taxon>Actinomycetota</taxon>
        <taxon>Actinomycetes</taxon>
        <taxon>Kitasatosporales</taxon>
        <taxon>Streptomycetaceae</taxon>
        <taxon>Kitasatospora</taxon>
    </lineage>
</organism>
<feature type="transmembrane region" description="Helical" evidence="8">
    <location>
        <begin position="259"/>
        <end position="280"/>
    </location>
</feature>
<proteinExistence type="predicted"/>
<dbReference type="PROSITE" id="PS50850">
    <property type="entry name" value="MFS"/>
    <property type="match status" value="1"/>
</dbReference>
<dbReference type="InterPro" id="IPR050171">
    <property type="entry name" value="MFS_Transporters"/>
</dbReference>
<feature type="transmembrane region" description="Helical" evidence="8">
    <location>
        <begin position="380"/>
        <end position="399"/>
    </location>
</feature>
<evidence type="ECO:0000256" key="5">
    <source>
        <dbReference type="ARBA" id="ARBA00022989"/>
    </source>
</evidence>
<feature type="transmembrane region" description="Helical" evidence="8">
    <location>
        <begin position="292"/>
        <end position="315"/>
    </location>
</feature>
<evidence type="ECO:0000256" key="8">
    <source>
        <dbReference type="SAM" id="Phobius"/>
    </source>
</evidence>
<comment type="subcellular location">
    <subcellularLocation>
        <location evidence="1">Cell membrane</location>
        <topology evidence="1">Multi-pass membrane protein</topology>
    </subcellularLocation>
</comment>
<dbReference type="SUPFAM" id="SSF103473">
    <property type="entry name" value="MFS general substrate transporter"/>
    <property type="match status" value="1"/>
</dbReference>
<evidence type="ECO:0000256" key="7">
    <source>
        <dbReference type="SAM" id="MobiDB-lite"/>
    </source>
</evidence>
<dbReference type="PANTHER" id="PTHR23517">
    <property type="entry name" value="RESISTANCE PROTEIN MDTM, PUTATIVE-RELATED-RELATED"/>
    <property type="match status" value="1"/>
</dbReference>
<dbReference type="Proteomes" id="UP001432222">
    <property type="component" value="Chromosome"/>
</dbReference>
<keyword evidence="6 8" id="KW-0472">Membrane</keyword>
<keyword evidence="11" id="KW-1185">Reference proteome</keyword>
<evidence type="ECO:0000256" key="2">
    <source>
        <dbReference type="ARBA" id="ARBA00022448"/>
    </source>
</evidence>
<name>A0ABZ1U4E3_9ACTN</name>
<sequence length="437" mass="45257">MATGTGEGAAAPKAWSARFKELPLPLRVLFVTSFVNRAGMFVFPLLAVYLVRSKGLGTAEAGLLISVGSTGLLVGSLLSGPVCDLRGRRDALVAALVLNAVGYLGLGTLDGPPWTYALLLFVALVGMGMFGPAANTLIADLATPEQRPFSYTVSYIGNNLGMGIGPLLGGVAAAYSYHVMFAGNIVVGLLCAVVIRFWVPRDTRTGTAAPKAAGGRVRFGGVHGHVLWMVLASFFYVAPLIGLEYVLPLAVTTELNASAGLVGVVYTVNSVVVVGLGLQLEKRIASYPIRTLLLVAGVLWALGLAVLDFGFSLAAVLASTVVWTLGEIIASVVVPTYIADHVDEHRVGRFMALNGFVLGLARLVVPFGLGLIWQNHGARPVLHTMLITPLIGIAVFAVLRIRSSAASAASASTPEPTSASASVEAGSGPADAVRSGA</sequence>
<feature type="compositionally biased region" description="Low complexity" evidence="7">
    <location>
        <begin position="407"/>
        <end position="422"/>
    </location>
</feature>
<dbReference type="InterPro" id="IPR011701">
    <property type="entry name" value="MFS"/>
</dbReference>
<evidence type="ECO:0000259" key="9">
    <source>
        <dbReference type="PROSITE" id="PS50850"/>
    </source>
</evidence>
<dbReference type="Gene3D" id="1.20.1250.20">
    <property type="entry name" value="MFS general substrate transporter like domains"/>
    <property type="match status" value="1"/>
</dbReference>
<dbReference type="InterPro" id="IPR020846">
    <property type="entry name" value="MFS_dom"/>
</dbReference>
<keyword evidence="4 8" id="KW-0812">Transmembrane</keyword>
<feature type="region of interest" description="Disordered" evidence="7">
    <location>
        <begin position="407"/>
        <end position="437"/>
    </location>
</feature>
<keyword evidence="3" id="KW-1003">Cell membrane</keyword>
<dbReference type="Pfam" id="PF07690">
    <property type="entry name" value="MFS_1"/>
    <property type="match status" value="1"/>
</dbReference>
<feature type="transmembrane region" description="Helical" evidence="8">
    <location>
        <begin position="181"/>
        <end position="199"/>
    </location>
</feature>
<evidence type="ECO:0000256" key="4">
    <source>
        <dbReference type="ARBA" id="ARBA00022692"/>
    </source>
</evidence>
<feature type="transmembrane region" description="Helical" evidence="8">
    <location>
        <begin position="91"/>
        <end position="109"/>
    </location>
</feature>
<feature type="transmembrane region" description="Helical" evidence="8">
    <location>
        <begin position="351"/>
        <end position="374"/>
    </location>
</feature>
<evidence type="ECO:0000256" key="6">
    <source>
        <dbReference type="ARBA" id="ARBA00023136"/>
    </source>
</evidence>
<keyword evidence="5 8" id="KW-1133">Transmembrane helix</keyword>
<feature type="transmembrane region" description="Helical" evidence="8">
    <location>
        <begin position="321"/>
        <end position="339"/>
    </location>
</feature>
<evidence type="ECO:0000256" key="1">
    <source>
        <dbReference type="ARBA" id="ARBA00004651"/>
    </source>
</evidence>
<evidence type="ECO:0000313" key="11">
    <source>
        <dbReference type="Proteomes" id="UP001432222"/>
    </source>
</evidence>
<dbReference type="InterPro" id="IPR036259">
    <property type="entry name" value="MFS_trans_sf"/>
</dbReference>
<feature type="transmembrane region" description="Helical" evidence="8">
    <location>
        <begin position="155"/>
        <end position="175"/>
    </location>
</feature>
<gene>
    <name evidence="10" type="ORF">OHA16_18980</name>
</gene>
<evidence type="ECO:0000313" key="10">
    <source>
        <dbReference type="EMBL" id="WUQ84869.1"/>
    </source>
</evidence>
<accession>A0ABZ1U4E3</accession>
<dbReference type="EMBL" id="CP108110">
    <property type="protein sequence ID" value="WUQ84869.1"/>
    <property type="molecule type" value="Genomic_DNA"/>
</dbReference>
<keyword evidence="2" id="KW-0813">Transport</keyword>
<feature type="transmembrane region" description="Helical" evidence="8">
    <location>
        <begin position="226"/>
        <end position="247"/>
    </location>
</feature>
<feature type="domain" description="Major facilitator superfamily (MFS) profile" evidence="9">
    <location>
        <begin position="25"/>
        <end position="404"/>
    </location>
</feature>
<dbReference type="RefSeq" id="WP_328955690.1">
    <property type="nucleotide sequence ID" value="NZ_CP108110.1"/>
</dbReference>
<feature type="transmembrane region" description="Helical" evidence="8">
    <location>
        <begin position="61"/>
        <end position="79"/>
    </location>
</feature>